<dbReference type="Bgee" id="ENSECAG00000030571">
    <property type="expression patterns" value="Expressed in trophectoderm and 18 other cell types or tissues"/>
</dbReference>
<dbReference type="Pfam" id="PF00078">
    <property type="entry name" value="RVT_1"/>
    <property type="match status" value="1"/>
</dbReference>
<dbReference type="Gene3D" id="3.60.10.10">
    <property type="entry name" value="Endonuclease/exonuclease/phosphatase"/>
    <property type="match status" value="1"/>
</dbReference>
<evidence type="ECO:0000259" key="2">
    <source>
        <dbReference type="PROSITE" id="PS50878"/>
    </source>
</evidence>
<dbReference type="CDD" id="cd09076">
    <property type="entry name" value="L1-EN"/>
    <property type="match status" value="1"/>
</dbReference>
<dbReference type="InParanoid" id="A0A3Q2IDF1"/>
<evidence type="ECO:0000256" key="1">
    <source>
        <dbReference type="ARBA" id="ARBA00012493"/>
    </source>
</evidence>
<dbReference type="InterPro" id="IPR005135">
    <property type="entry name" value="Endo/exonuclease/phosphatase"/>
</dbReference>
<dbReference type="InterPro" id="IPR000477">
    <property type="entry name" value="RT_dom"/>
</dbReference>
<evidence type="ECO:0000313" key="3">
    <source>
        <dbReference type="Ensembl" id="ENSECAP00000046261.3"/>
    </source>
</evidence>
<dbReference type="PANTHER" id="PTHR19446">
    <property type="entry name" value="REVERSE TRANSCRIPTASES"/>
    <property type="match status" value="1"/>
</dbReference>
<dbReference type="PROSITE" id="PS50878">
    <property type="entry name" value="RT_POL"/>
    <property type="match status" value="1"/>
</dbReference>
<sequence>MGRETKEIEENQKTRHKMVVVGPHVSIITLNVNGLNSPIKRHRVVGWIKEQDPTICRLQETHLSPKDKHRLRVKGWRTILQANNEQKKAGVATLISDKVDFKAKQIKKDKEGQYIMIKGTLHQEDITLINIYAPNTGAPKFVKQLLIELKEDINNNTIIVGDLNTPLTPMDRTSRQKINKEIIELNEKLDQMDLIDIYRTLHPKTAGYTFFSSAHGTFSRIDHILGTKANINKYKRVEIISSIFSDHNAIKLEINYKKKAEKGAKMWRLNNTLLNKQWIIEEIKEEIKYYLETNENENTTYQIIWDAAKAVLRGKFISIQAHLTKQENAHVSNLKRHLTELEKEEQTKPRVSRRREIIKIRAEINDIETKKTIERINETKSWFFERINKIDKPLARLTKKRREKSQINKIRNDRGEITTDTNEIQEIIREYYEKLYANKLNNLEEMDKFLDSYNLPKLNQEEMENLNRPITSKEIETVIKNLPKNKSPGPDGFSGEFYQTFKEDLIPILLKLFQKIEKDGELPNTFYEANITLIPKPDKDNTKKENYRPISLMNIDAKILNKILANQIQQYIKKIIHHDQVGFIPGTQGWFNIRKSINVIHYINKMKNKNHMIISIDAEKAFDKIQHPFMIKTLSKMGIEGKYLNIIKAIYDRPTANIILNGQKLKAIPLRTGTRQGCPLSPLLFNIVLEVLARAIQQEKEIKGIQIGNEEVKLSLFADDMILYIENPKESTEKLLEIINNYSKVAGYKINVHKSVAFLYTNNKLTEKELKNSIPFTITTKRIKYLGINLTKEVKDLYNENYKTFLKEIGDDIKRWKNIPCTWIGRINIVKMSILPKAIYRFNAIPIRIPRTFFTEIEQTILKFIWGNKRPRIAKAILSKKNKAGGITIPDFKTYYKATVIKTAWYWYKNRSTDQWNRIESPEIKPHIYGQLIFDKGAEGLQWRKESLFNKWCWENWTATCKRLKIDHSFSPHTKINSKWIKDLKIRPETISLLEENIGSTLFDISFKRIFLDTITPQLRETIEGINKWDFIRLKSFFKARENRIETKKQLTNWEKIFTSHLSNEGLISIIYKELTRLNNKKTNNPIKKWAEDMNRHFSKEDINMANRHMKRCSSSLIIREMQIKTTLRYHLTPVRLAKTSKTKSNKCWRGCGEKGTLIHCWWECKLVQPLWKTVWRFLKKLKIEIPYDPAIPLLGIYPKNLKTEIPRVPCTPMFIAALFTIAKMWNQLTCPETGDWIKKIWYIYTMEYYSAIKKDKIGPFAATWMDLESIMLSEISQLEKDELYMTPLIGGS</sequence>
<dbReference type="SUPFAM" id="SSF56219">
    <property type="entry name" value="DNase I-like"/>
    <property type="match status" value="1"/>
</dbReference>
<accession>A0A3Q2IDF1</accession>
<keyword evidence="4" id="KW-1185">Reference proteome</keyword>
<reference evidence="3 4" key="1">
    <citation type="journal article" date="2009" name="Science">
        <title>Genome sequence, comparative analysis, and population genetics of the domestic horse.</title>
        <authorList>
            <consortium name="Broad Institute Genome Sequencing Platform"/>
            <consortium name="Broad Institute Whole Genome Assembly Team"/>
            <person name="Wade C.M."/>
            <person name="Giulotto E."/>
            <person name="Sigurdsson S."/>
            <person name="Zoli M."/>
            <person name="Gnerre S."/>
            <person name="Imsland F."/>
            <person name="Lear T.L."/>
            <person name="Adelson D.L."/>
            <person name="Bailey E."/>
            <person name="Bellone R.R."/>
            <person name="Bloecker H."/>
            <person name="Distl O."/>
            <person name="Edgar R.C."/>
            <person name="Garber M."/>
            <person name="Leeb T."/>
            <person name="Mauceli E."/>
            <person name="MacLeod J.N."/>
            <person name="Penedo M.C.T."/>
            <person name="Raison J.M."/>
            <person name="Sharpe T."/>
            <person name="Vogel J."/>
            <person name="Andersson L."/>
            <person name="Antczak D.F."/>
            <person name="Biagi T."/>
            <person name="Binns M.M."/>
            <person name="Chowdhary B.P."/>
            <person name="Coleman S.J."/>
            <person name="Della Valle G."/>
            <person name="Fryc S."/>
            <person name="Guerin G."/>
            <person name="Hasegawa T."/>
            <person name="Hill E.W."/>
            <person name="Jurka J."/>
            <person name="Kiialainen A."/>
            <person name="Lindgren G."/>
            <person name="Liu J."/>
            <person name="Magnani E."/>
            <person name="Mickelson J.R."/>
            <person name="Murray J."/>
            <person name="Nergadze S.G."/>
            <person name="Onofrio R."/>
            <person name="Pedroni S."/>
            <person name="Piras M.F."/>
            <person name="Raudsepp T."/>
            <person name="Rocchi M."/>
            <person name="Roeed K.H."/>
            <person name="Ryder O.A."/>
            <person name="Searle S."/>
            <person name="Skow L."/>
            <person name="Swinburne J.E."/>
            <person name="Syvaenen A.C."/>
            <person name="Tozaki T."/>
            <person name="Valberg S.J."/>
            <person name="Vaudin M."/>
            <person name="White J.R."/>
            <person name="Zody M.C."/>
            <person name="Lander E.S."/>
            <person name="Lindblad-Toh K."/>
        </authorList>
    </citation>
    <scope>NUCLEOTIDE SEQUENCE [LARGE SCALE GENOMIC DNA]</scope>
    <source>
        <strain evidence="3 4">Thoroughbred</strain>
    </source>
</reference>
<protein>
    <recommendedName>
        <fullName evidence="1">RNA-directed DNA polymerase</fullName>
        <ecNumber evidence="1">2.7.7.49</ecNumber>
    </recommendedName>
</protein>
<reference evidence="3" key="3">
    <citation type="submission" date="2025-09" db="UniProtKB">
        <authorList>
            <consortium name="Ensembl"/>
        </authorList>
    </citation>
    <scope>IDENTIFICATION</scope>
    <source>
        <strain evidence="3">Thoroughbred</strain>
    </source>
</reference>
<dbReference type="SUPFAM" id="SSF56672">
    <property type="entry name" value="DNA/RNA polymerases"/>
    <property type="match status" value="1"/>
</dbReference>
<dbReference type="InterPro" id="IPR043502">
    <property type="entry name" value="DNA/RNA_pol_sf"/>
</dbReference>
<reference evidence="3" key="2">
    <citation type="submission" date="2025-08" db="UniProtKB">
        <authorList>
            <consortium name="Ensembl"/>
        </authorList>
    </citation>
    <scope>IDENTIFICATION</scope>
    <source>
        <strain evidence="3">Thoroughbred</strain>
    </source>
</reference>
<dbReference type="EC" id="2.7.7.49" evidence="1"/>
<proteinExistence type="predicted"/>
<evidence type="ECO:0000313" key="4">
    <source>
        <dbReference type="Proteomes" id="UP000002281"/>
    </source>
</evidence>
<dbReference type="CDD" id="cd01650">
    <property type="entry name" value="RT_nLTR_like"/>
    <property type="match status" value="1"/>
</dbReference>
<dbReference type="Ensembl" id="ENSECAT00000054998.3">
    <property type="protein sequence ID" value="ENSECAP00000046261.3"/>
    <property type="gene ID" value="ENSECAG00000053567.1"/>
</dbReference>
<dbReference type="Proteomes" id="UP000002281">
    <property type="component" value="Chromosome 13"/>
</dbReference>
<name>A0A3Q2IDF1_HORSE</name>
<dbReference type="GeneTree" id="ENSGT01150000286946"/>
<organism evidence="3 4">
    <name type="scientific">Equus caballus</name>
    <name type="common">Horse</name>
    <dbReference type="NCBI Taxonomy" id="9796"/>
    <lineage>
        <taxon>Eukaryota</taxon>
        <taxon>Metazoa</taxon>
        <taxon>Chordata</taxon>
        <taxon>Craniata</taxon>
        <taxon>Vertebrata</taxon>
        <taxon>Euteleostomi</taxon>
        <taxon>Mammalia</taxon>
        <taxon>Eutheria</taxon>
        <taxon>Laurasiatheria</taxon>
        <taxon>Perissodactyla</taxon>
        <taxon>Equidae</taxon>
        <taxon>Equus</taxon>
    </lineage>
</organism>
<dbReference type="PaxDb" id="9796-ENSECAP00000046261"/>
<dbReference type="InterPro" id="IPR036691">
    <property type="entry name" value="Endo/exonu/phosph_ase_sf"/>
</dbReference>
<dbReference type="GO" id="GO:0003964">
    <property type="term" value="F:RNA-directed DNA polymerase activity"/>
    <property type="evidence" value="ECO:0007669"/>
    <property type="project" value="UniProtKB-EC"/>
</dbReference>
<feature type="domain" description="Reverse transcriptase" evidence="2">
    <location>
        <begin position="515"/>
        <end position="790"/>
    </location>
</feature>
<dbReference type="Pfam" id="PF03372">
    <property type="entry name" value="Exo_endo_phos"/>
    <property type="match status" value="1"/>
</dbReference>